<accession>A0A832ZY12</accession>
<dbReference type="Pfam" id="PF03259">
    <property type="entry name" value="Robl_LC7"/>
    <property type="match status" value="1"/>
</dbReference>
<comment type="caution">
    <text evidence="2">The sequence shown here is derived from an EMBL/GenBank/DDBJ whole genome shotgun (WGS) entry which is preliminary data.</text>
</comment>
<proteinExistence type="predicted"/>
<dbReference type="GO" id="GO:0032008">
    <property type="term" value="P:positive regulation of TOR signaling"/>
    <property type="evidence" value="ECO:0007669"/>
    <property type="project" value="InterPro"/>
</dbReference>
<dbReference type="InterPro" id="IPR004942">
    <property type="entry name" value="Roadblock/LAMTOR2_dom"/>
</dbReference>
<dbReference type="PANTHER" id="PTHR13323">
    <property type="entry name" value="LATE ENDOSOMAL/LYSOSOMAL MP1 INTERACTING PROTEIN"/>
    <property type="match status" value="1"/>
</dbReference>
<evidence type="ECO:0000313" key="3">
    <source>
        <dbReference type="Proteomes" id="UP000623215"/>
    </source>
</evidence>
<evidence type="ECO:0000313" key="2">
    <source>
        <dbReference type="EMBL" id="HIQ32204.1"/>
    </source>
</evidence>
<dbReference type="AlphaFoldDB" id="A0A832ZY12"/>
<reference evidence="2" key="1">
    <citation type="journal article" date="2020" name="ISME J.">
        <title>Gammaproteobacteria mediating utilization of methyl-, sulfur- and petroleum organic compounds in deep ocean hydrothermal plumes.</title>
        <authorList>
            <person name="Zhou Z."/>
            <person name="Liu Y."/>
            <person name="Pan J."/>
            <person name="Cron B.R."/>
            <person name="Toner B.M."/>
            <person name="Anantharaman K."/>
            <person name="Breier J.A."/>
            <person name="Dick G.J."/>
            <person name="Li M."/>
        </authorList>
    </citation>
    <scope>NUCLEOTIDE SEQUENCE</scope>
    <source>
        <strain evidence="2">SZUA-1534</strain>
    </source>
</reference>
<dbReference type="Gene3D" id="3.30.450.30">
    <property type="entry name" value="Dynein light chain 2a, cytoplasmic"/>
    <property type="match status" value="1"/>
</dbReference>
<evidence type="ECO:0000259" key="1">
    <source>
        <dbReference type="SMART" id="SM00960"/>
    </source>
</evidence>
<dbReference type="GO" id="GO:0005085">
    <property type="term" value="F:guanyl-nucleotide exchange factor activity"/>
    <property type="evidence" value="ECO:0007669"/>
    <property type="project" value="InterPro"/>
</dbReference>
<feature type="domain" description="Roadblock/LAMTOR2" evidence="1">
    <location>
        <begin position="2"/>
        <end position="90"/>
    </location>
</feature>
<dbReference type="SMART" id="SM00960">
    <property type="entry name" value="Robl_LC7"/>
    <property type="match status" value="1"/>
</dbReference>
<dbReference type="EMBL" id="DQVW01000027">
    <property type="protein sequence ID" value="HIQ32204.1"/>
    <property type="molecule type" value="Genomic_DNA"/>
</dbReference>
<dbReference type="InterPro" id="IPR037587">
    <property type="entry name" value="LAMTOR2-like"/>
</dbReference>
<dbReference type="SUPFAM" id="SSF103196">
    <property type="entry name" value="Roadblock/LC7 domain"/>
    <property type="match status" value="1"/>
</dbReference>
<protein>
    <recommendedName>
        <fullName evidence="1">Roadblock/LAMTOR2 domain-containing protein</fullName>
    </recommendedName>
</protein>
<sequence length="115" mass="12053">MIDRILADLNKVEGVRGSMVVGKDGLVIAAQMPSGIDVELIGAMASAAYGSAERTAAEINQGALQQMMIEGEHGKTLMTDAGEGILVVLTDANVNLGLIRLAMKRSTEKVKNVLS</sequence>
<dbReference type="Proteomes" id="UP000623215">
    <property type="component" value="Unassembled WGS sequence"/>
</dbReference>
<name>A0A832ZY12_9EURY</name>
<gene>
    <name evidence="2" type="ORF">EYH55_01820</name>
</gene>
<organism evidence="2 3">
    <name type="scientific">Methanothermococcus okinawensis</name>
    <dbReference type="NCBI Taxonomy" id="155863"/>
    <lineage>
        <taxon>Archaea</taxon>
        <taxon>Methanobacteriati</taxon>
        <taxon>Methanobacteriota</taxon>
        <taxon>Methanomada group</taxon>
        <taxon>Methanococci</taxon>
        <taxon>Methanococcales</taxon>
        <taxon>Methanococcaceae</taxon>
        <taxon>Methanothermococcus</taxon>
    </lineage>
</organism>
<dbReference type="GO" id="GO:0060090">
    <property type="term" value="F:molecular adaptor activity"/>
    <property type="evidence" value="ECO:0007669"/>
    <property type="project" value="InterPro"/>
</dbReference>